<keyword evidence="4 9" id="KW-0732">Signal</keyword>
<comment type="caution">
    <text evidence="11">The sequence shown here is derived from an EMBL/GenBank/DDBJ whole genome shotgun (WGS) entry which is preliminary data.</text>
</comment>
<dbReference type="PRINTS" id="PR00740">
    <property type="entry name" value="GLHYDRLASE27"/>
</dbReference>
<sequence>MRLLILLILIIFLSKSNSVFIKQKQNQIPKTNNPYKLSNGLALTPPMGFNYWNFDGCETNLINETMMMNTAYAMSTNGMARVGYEYVNLDDCWMAKSRDENGNLLPDPIRFPSGIKHLADYIHSLGLKFGIYGDIGTTTCKGYPGSENYLEQDAKTFAEWGVDFVKMDGCNMQVEDMKEAYTDLGKYLQATGRPMVYSCSWPTYAYVENITMPFDYIEGICNLWREFQDIRDDFTEWTQILDEMEDSLPKRSQFAGPSHFNDPDMLEIGNGLESNIEYKSMISLWSIIAAPLIAGNDILTMSKETLEILINEEVIQVNQDPLGLQGNRVYQNQGLEVYQRTLINDSYAIAMFNRGDVQSDITITSDMLNLTNHQNFNIRDLWSHTDNGTFSDTFTASVEPHGTIMIKLSPKINNIYLPLKYRKHLLK</sequence>
<accession>A0AAN7UBS7</accession>
<feature type="signal peptide" evidence="9">
    <location>
        <begin position="1"/>
        <end position="18"/>
    </location>
</feature>
<evidence type="ECO:0000256" key="8">
    <source>
        <dbReference type="RuleBase" id="RU361168"/>
    </source>
</evidence>
<dbReference type="GO" id="GO:0005737">
    <property type="term" value="C:cytoplasm"/>
    <property type="evidence" value="ECO:0007669"/>
    <property type="project" value="TreeGrafter"/>
</dbReference>
<keyword evidence="7 8" id="KW-0326">Glycosidase</keyword>
<evidence type="ECO:0000256" key="9">
    <source>
        <dbReference type="SAM" id="SignalP"/>
    </source>
</evidence>
<organism evidence="11 12">
    <name type="scientific">Dictyostelium firmibasis</name>
    <dbReference type="NCBI Taxonomy" id="79012"/>
    <lineage>
        <taxon>Eukaryota</taxon>
        <taxon>Amoebozoa</taxon>
        <taxon>Evosea</taxon>
        <taxon>Eumycetozoa</taxon>
        <taxon>Dictyostelia</taxon>
        <taxon>Dictyosteliales</taxon>
        <taxon>Dictyosteliaceae</taxon>
        <taxon>Dictyostelium</taxon>
    </lineage>
</organism>
<evidence type="ECO:0000256" key="2">
    <source>
        <dbReference type="ARBA" id="ARBA00009743"/>
    </source>
</evidence>
<dbReference type="PANTHER" id="PTHR11452:SF83">
    <property type="entry name" value="ALPHA-GALACTOSIDASE"/>
    <property type="match status" value="1"/>
</dbReference>
<dbReference type="Proteomes" id="UP001344447">
    <property type="component" value="Unassembled WGS sequence"/>
</dbReference>
<keyword evidence="6 8" id="KW-1015">Disulfide bond</keyword>
<dbReference type="CDD" id="cd14792">
    <property type="entry name" value="GH27"/>
    <property type="match status" value="1"/>
</dbReference>
<keyword evidence="5 8" id="KW-0378">Hydrolase</keyword>
<dbReference type="Pfam" id="PF16499">
    <property type="entry name" value="Melibiase_2"/>
    <property type="match status" value="1"/>
</dbReference>
<feature type="domain" description="Alpha galactosidase C-terminal" evidence="10">
    <location>
        <begin position="333"/>
        <end position="408"/>
    </location>
</feature>
<dbReference type="InterPro" id="IPR013785">
    <property type="entry name" value="Aldolase_TIM"/>
</dbReference>
<dbReference type="InterPro" id="IPR013780">
    <property type="entry name" value="Glyco_hydro_b"/>
</dbReference>
<evidence type="ECO:0000313" key="12">
    <source>
        <dbReference type="Proteomes" id="UP001344447"/>
    </source>
</evidence>
<dbReference type="InterPro" id="IPR002241">
    <property type="entry name" value="Glyco_hydro_27"/>
</dbReference>
<dbReference type="PROSITE" id="PS00512">
    <property type="entry name" value="ALPHA_GALACTOSIDASE"/>
    <property type="match status" value="1"/>
</dbReference>
<dbReference type="InterPro" id="IPR041233">
    <property type="entry name" value="Melibiase_C"/>
</dbReference>
<dbReference type="FunFam" id="3.20.20.70:FF:000202">
    <property type="entry name" value="Alpha-galactosidase"/>
    <property type="match status" value="1"/>
</dbReference>
<reference evidence="11 12" key="1">
    <citation type="submission" date="2023-11" db="EMBL/GenBank/DDBJ databases">
        <title>Dfirmibasis_genome.</title>
        <authorList>
            <person name="Edelbroek B."/>
            <person name="Kjellin J."/>
            <person name="Jerlstrom-Hultqvist J."/>
            <person name="Soderbom F."/>
        </authorList>
    </citation>
    <scope>NUCLEOTIDE SEQUENCE [LARGE SCALE GENOMIC DNA]</scope>
    <source>
        <strain evidence="11 12">TNS-C-14</strain>
    </source>
</reference>
<comment type="similarity">
    <text evidence="2 8">Belongs to the glycosyl hydrolase 27 family.</text>
</comment>
<dbReference type="InterPro" id="IPR017853">
    <property type="entry name" value="GH"/>
</dbReference>
<dbReference type="Pfam" id="PF17801">
    <property type="entry name" value="Melibiase_C"/>
    <property type="match status" value="1"/>
</dbReference>
<dbReference type="SUPFAM" id="SSF51445">
    <property type="entry name" value="(Trans)glycosidases"/>
    <property type="match status" value="1"/>
</dbReference>
<dbReference type="GO" id="GO:0004557">
    <property type="term" value="F:alpha-galactosidase activity"/>
    <property type="evidence" value="ECO:0007669"/>
    <property type="project" value="UniProtKB-EC"/>
</dbReference>
<dbReference type="GO" id="GO:0016139">
    <property type="term" value="P:glycoside catabolic process"/>
    <property type="evidence" value="ECO:0007669"/>
    <property type="project" value="TreeGrafter"/>
</dbReference>
<comment type="catalytic activity">
    <reaction evidence="1 8">
        <text>Hydrolysis of terminal, non-reducing alpha-D-galactose residues in alpha-D-galactosides, including galactose oligosaccharides, galactomannans and galactolipids.</text>
        <dbReference type="EC" id="3.2.1.22"/>
    </reaction>
</comment>
<evidence type="ECO:0000256" key="5">
    <source>
        <dbReference type="ARBA" id="ARBA00022801"/>
    </source>
</evidence>
<evidence type="ECO:0000256" key="6">
    <source>
        <dbReference type="ARBA" id="ARBA00023157"/>
    </source>
</evidence>
<evidence type="ECO:0000256" key="1">
    <source>
        <dbReference type="ARBA" id="ARBA00001255"/>
    </source>
</evidence>
<name>A0AAN7UBS7_9MYCE</name>
<evidence type="ECO:0000313" key="11">
    <source>
        <dbReference type="EMBL" id="KAK5583515.1"/>
    </source>
</evidence>
<dbReference type="PANTHER" id="PTHR11452">
    <property type="entry name" value="ALPHA-GALACTOSIDASE/ALPHA-N-ACETYLGALACTOSAMINIDASE"/>
    <property type="match status" value="1"/>
</dbReference>
<dbReference type="Gene3D" id="3.20.20.70">
    <property type="entry name" value="Aldolase class I"/>
    <property type="match status" value="1"/>
</dbReference>
<dbReference type="GO" id="GO:0005995">
    <property type="term" value="P:melibiose catabolic process"/>
    <property type="evidence" value="ECO:0007669"/>
    <property type="project" value="UniProtKB-ARBA"/>
</dbReference>
<dbReference type="InterPro" id="IPR000111">
    <property type="entry name" value="Glyco_hydro_27/36_CS"/>
</dbReference>
<proteinExistence type="inferred from homology"/>
<evidence type="ECO:0000256" key="3">
    <source>
        <dbReference type="ARBA" id="ARBA00012755"/>
    </source>
</evidence>
<gene>
    <name evidence="11" type="ORF">RB653_005111</name>
</gene>
<evidence type="ECO:0000259" key="10">
    <source>
        <dbReference type="Pfam" id="PF17801"/>
    </source>
</evidence>
<dbReference type="EMBL" id="JAVFKY010000001">
    <property type="protein sequence ID" value="KAK5583515.1"/>
    <property type="molecule type" value="Genomic_DNA"/>
</dbReference>
<dbReference type="FunFam" id="2.60.40.1180:FF:000008">
    <property type="entry name" value="Alpha-galactosidase"/>
    <property type="match status" value="1"/>
</dbReference>
<evidence type="ECO:0000256" key="7">
    <source>
        <dbReference type="ARBA" id="ARBA00023295"/>
    </source>
</evidence>
<evidence type="ECO:0000256" key="4">
    <source>
        <dbReference type="ARBA" id="ARBA00022729"/>
    </source>
</evidence>
<keyword evidence="12" id="KW-1185">Reference proteome</keyword>
<feature type="chain" id="PRO_5042925034" description="Alpha-galactosidase" evidence="9">
    <location>
        <begin position="19"/>
        <end position="427"/>
    </location>
</feature>
<dbReference type="AlphaFoldDB" id="A0AAN7UBS7"/>
<protein>
    <recommendedName>
        <fullName evidence="3 8">Alpha-galactosidase</fullName>
        <ecNumber evidence="3 8">3.2.1.22</ecNumber>
    </recommendedName>
    <alternativeName>
        <fullName evidence="8">Melibiase</fullName>
    </alternativeName>
</protein>
<dbReference type="SUPFAM" id="SSF51011">
    <property type="entry name" value="Glycosyl hydrolase domain"/>
    <property type="match status" value="1"/>
</dbReference>
<dbReference type="EC" id="3.2.1.22" evidence="3 8"/>
<dbReference type="Gene3D" id="2.60.40.1180">
    <property type="entry name" value="Golgi alpha-mannosidase II"/>
    <property type="match status" value="1"/>
</dbReference>